<dbReference type="STRING" id="452084.AR438_06660"/>
<accession>A0A0Q3K9T8</accession>
<keyword evidence="2" id="KW-1185">Reference proteome</keyword>
<sequence>MFLSYGSLQNRYGFSSLILDYKTLMSSLIRSPKPQEVIITSLNSFKNKNEIINAIDYKNSAVRSFALSAISENNFHYDDYNDYRTIIQCFAVFKKAESKWNYVSDPEDDEYFAKASETVSRDQLSGDCDDYSILIAACTKSIGGKSRLIRTKGHLYPELFVGDKKDLQNLDYIISKDIFKAEVGERQLHYHIDEAGGVWLNLDYTANYPGGKFMDNAIVGVLNL</sequence>
<dbReference type="Proteomes" id="UP000051682">
    <property type="component" value="Unassembled WGS sequence"/>
</dbReference>
<organism evidence="1 2">
    <name type="scientific">Chryseobacterium aquaticum</name>
    <dbReference type="NCBI Taxonomy" id="452084"/>
    <lineage>
        <taxon>Bacteria</taxon>
        <taxon>Pseudomonadati</taxon>
        <taxon>Bacteroidota</taxon>
        <taxon>Flavobacteriia</taxon>
        <taxon>Flavobacteriales</taxon>
        <taxon>Weeksellaceae</taxon>
        <taxon>Chryseobacterium group</taxon>
        <taxon>Chryseobacterium</taxon>
    </lineage>
</organism>
<reference evidence="1 2" key="1">
    <citation type="submission" date="2015-10" db="EMBL/GenBank/DDBJ databases">
        <title>Chryseobacterium aquaticum genome.</title>
        <authorList>
            <person name="Newman J.D."/>
            <person name="Ferguson M.B."/>
            <person name="Miller J.R."/>
        </authorList>
    </citation>
    <scope>NUCLEOTIDE SEQUENCE [LARGE SCALE GENOMIC DNA]</scope>
    <source>
        <strain evidence="1 2">KCTC 12483</strain>
    </source>
</reference>
<evidence type="ECO:0008006" key="3">
    <source>
        <dbReference type="Google" id="ProtNLM"/>
    </source>
</evidence>
<gene>
    <name evidence="1" type="ORF">AR438_06660</name>
</gene>
<comment type="caution">
    <text evidence="1">The sequence shown here is derived from an EMBL/GenBank/DDBJ whole genome shotgun (WGS) entry which is preliminary data.</text>
</comment>
<proteinExistence type="predicted"/>
<evidence type="ECO:0000313" key="1">
    <source>
        <dbReference type="EMBL" id="KQK26443.1"/>
    </source>
</evidence>
<protein>
    <recommendedName>
        <fullName evidence="3">Transglutaminase-like domain-containing protein</fullName>
    </recommendedName>
</protein>
<dbReference type="EMBL" id="LLYZ01000004">
    <property type="protein sequence ID" value="KQK26443.1"/>
    <property type="molecule type" value="Genomic_DNA"/>
</dbReference>
<evidence type="ECO:0000313" key="2">
    <source>
        <dbReference type="Proteomes" id="UP000051682"/>
    </source>
</evidence>
<dbReference type="AlphaFoldDB" id="A0A0Q3K9T8"/>
<name>A0A0Q3K9T8_9FLAO</name>